<keyword evidence="4" id="KW-1185">Reference proteome</keyword>
<dbReference type="EMBL" id="JAAMPC010000002">
    <property type="protein sequence ID" value="KAG2328179.1"/>
    <property type="molecule type" value="Genomic_DNA"/>
</dbReference>
<dbReference type="OrthoDB" id="9990610at2759"/>
<dbReference type="Pfam" id="PF01535">
    <property type="entry name" value="PPR"/>
    <property type="match status" value="1"/>
</dbReference>
<proteinExistence type="predicted"/>
<dbReference type="PANTHER" id="PTHR47926">
    <property type="entry name" value="PENTATRICOPEPTIDE REPEAT-CONTAINING PROTEIN"/>
    <property type="match status" value="1"/>
</dbReference>
<gene>
    <name evidence="3" type="ORF">Bca52824_010907</name>
</gene>
<dbReference type="Proteomes" id="UP000886595">
    <property type="component" value="Unassembled WGS sequence"/>
</dbReference>
<dbReference type="PROSITE" id="PS51375">
    <property type="entry name" value="PPR"/>
    <property type="match status" value="1"/>
</dbReference>
<dbReference type="InterPro" id="IPR002885">
    <property type="entry name" value="PPR_rpt"/>
</dbReference>
<dbReference type="NCBIfam" id="TIGR00756">
    <property type="entry name" value="PPR"/>
    <property type="match status" value="2"/>
</dbReference>
<dbReference type="AlphaFoldDB" id="A0A8X8B823"/>
<dbReference type="InterPro" id="IPR046960">
    <property type="entry name" value="PPR_At4g14850-like_plant"/>
</dbReference>
<comment type="caution">
    <text evidence="3">The sequence shown here is derived from an EMBL/GenBank/DDBJ whole genome shotgun (WGS) entry which is preliminary data.</text>
</comment>
<dbReference type="InterPro" id="IPR011990">
    <property type="entry name" value="TPR-like_helical_dom_sf"/>
</dbReference>
<dbReference type="GO" id="GO:0009451">
    <property type="term" value="P:RNA modification"/>
    <property type="evidence" value="ECO:0007669"/>
    <property type="project" value="InterPro"/>
</dbReference>
<dbReference type="Gene3D" id="1.25.40.10">
    <property type="entry name" value="Tetratricopeptide repeat domain"/>
    <property type="match status" value="1"/>
</dbReference>
<evidence type="ECO:0000256" key="2">
    <source>
        <dbReference type="PROSITE-ProRule" id="PRU00708"/>
    </source>
</evidence>
<dbReference type="GO" id="GO:0003723">
    <property type="term" value="F:RNA binding"/>
    <property type="evidence" value="ECO:0007669"/>
    <property type="project" value="InterPro"/>
</dbReference>
<name>A0A8X8B823_BRACI</name>
<sequence length="102" mass="11475">MMKGFSRRGDISKCVELFRMMPEKDDVTWTAMISAFVINGGYEEAICWFHKMLRGGVCLTSYTFSSVLRATASLAALVEGLQIHAGVVKTNMAMTCQFRTHW</sequence>
<evidence type="ECO:0000313" key="4">
    <source>
        <dbReference type="Proteomes" id="UP000886595"/>
    </source>
</evidence>
<evidence type="ECO:0000313" key="3">
    <source>
        <dbReference type="EMBL" id="KAG2328179.1"/>
    </source>
</evidence>
<evidence type="ECO:0008006" key="5">
    <source>
        <dbReference type="Google" id="ProtNLM"/>
    </source>
</evidence>
<protein>
    <recommendedName>
        <fullName evidence="5">Pentatricopeptide repeat-containing protein</fullName>
    </recommendedName>
</protein>
<reference evidence="3 4" key="1">
    <citation type="submission" date="2020-02" db="EMBL/GenBank/DDBJ databases">
        <authorList>
            <person name="Ma Q."/>
            <person name="Huang Y."/>
            <person name="Song X."/>
            <person name="Pei D."/>
        </authorList>
    </citation>
    <scope>NUCLEOTIDE SEQUENCE [LARGE SCALE GENOMIC DNA]</scope>
    <source>
        <strain evidence="3">Sxm20200214</strain>
        <tissue evidence="3">Leaf</tissue>
    </source>
</reference>
<organism evidence="3 4">
    <name type="scientific">Brassica carinata</name>
    <name type="common">Ethiopian mustard</name>
    <name type="synonym">Abyssinian cabbage</name>
    <dbReference type="NCBI Taxonomy" id="52824"/>
    <lineage>
        <taxon>Eukaryota</taxon>
        <taxon>Viridiplantae</taxon>
        <taxon>Streptophyta</taxon>
        <taxon>Embryophyta</taxon>
        <taxon>Tracheophyta</taxon>
        <taxon>Spermatophyta</taxon>
        <taxon>Magnoliopsida</taxon>
        <taxon>eudicotyledons</taxon>
        <taxon>Gunneridae</taxon>
        <taxon>Pentapetalae</taxon>
        <taxon>rosids</taxon>
        <taxon>malvids</taxon>
        <taxon>Brassicales</taxon>
        <taxon>Brassicaceae</taxon>
        <taxon>Brassiceae</taxon>
        <taxon>Brassica</taxon>
    </lineage>
</organism>
<evidence type="ECO:0000256" key="1">
    <source>
        <dbReference type="ARBA" id="ARBA00022737"/>
    </source>
</evidence>
<feature type="repeat" description="PPR" evidence="2">
    <location>
        <begin position="25"/>
        <end position="59"/>
    </location>
</feature>
<accession>A0A8X8B823</accession>
<keyword evidence="1" id="KW-0677">Repeat</keyword>
<dbReference type="Pfam" id="PF13041">
    <property type="entry name" value="PPR_2"/>
    <property type="match status" value="1"/>
</dbReference>